<feature type="signal peptide" evidence="1">
    <location>
        <begin position="1"/>
        <end position="23"/>
    </location>
</feature>
<name>A0A439D076_9PEZI</name>
<dbReference type="EMBL" id="RYZI01000238">
    <property type="protein sequence ID" value="RWA07776.1"/>
    <property type="molecule type" value="Genomic_DNA"/>
</dbReference>
<feature type="non-terminal residue" evidence="2">
    <location>
        <position position="235"/>
    </location>
</feature>
<protein>
    <recommendedName>
        <fullName evidence="4">Ferritin/DPS protein domain-containing protein</fullName>
    </recommendedName>
</protein>
<dbReference type="Pfam" id="PF13668">
    <property type="entry name" value="Ferritin_2"/>
    <property type="match status" value="1"/>
</dbReference>
<feature type="chain" id="PRO_5018978000" description="Ferritin/DPS protein domain-containing protein" evidence="1">
    <location>
        <begin position="24"/>
        <end position="235"/>
    </location>
</feature>
<gene>
    <name evidence="2" type="ORF">EKO27_g7329</name>
</gene>
<keyword evidence="1" id="KW-0732">Signal</keyword>
<evidence type="ECO:0000313" key="2">
    <source>
        <dbReference type="EMBL" id="RWA07776.1"/>
    </source>
</evidence>
<dbReference type="AlphaFoldDB" id="A0A439D076"/>
<evidence type="ECO:0000313" key="3">
    <source>
        <dbReference type="Proteomes" id="UP000286045"/>
    </source>
</evidence>
<comment type="caution">
    <text evidence="2">The sequence shown here is derived from an EMBL/GenBank/DDBJ whole genome shotgun (WGS) entry which is preliminary data.</text>
</comment>
<evidence type="ECO:0000256" key="1">
    <source>
        <dbReference type="SAM" id="SignalP"/>
    </source>
</evidence>
<proteinExistence type="predicted"/>
<dbReference type="STRING" id="363999.A0A439D076"/>
<evidence type="ECO:0008006" key="4">
    <source>
        <dbReference type="Google" id="ProtNLM"/>
    </source>
</evidence>
<dbReference type="Proteomes" id="UP000286045">
    <property type="component" value="Unassembled WGS sequence"/>
</dbReference>
<accession>A0A439D076</accession>
<sequence length="235" mass="25038">MLNRIDLSAIAALLLLLPISTSAAPAPAPTNPLSDPNYGPIPGESQLYNDYTGKAPPFPANVTQPIAATHPGCPAPDDQLWQNLLSAEWIIYSFYQYGVSHFNTSSFTALGLPNTTYTRITEIRDNEAGHLRLFQTQISAASVKPGACAYDFSSLVGDNPEAFLGAATLIEIASMLFLTGLVQSAELDAAKGALTAVSQVETRHEVWALLDVWGADPFGGPSDTAFPYPTAILEL</sequence>
<organism evidence="2 3">
    <name type="scientific">Xylaria grammica</name>
    <dbReference type="NCBI Taxonomy" id="363999"/>
    <lineage>
        <taxon>Eukaryota</taxon>
        <taxon>Fungi</taxon>
        <taxon>Dikarya</taxon>
        <taxon>Ascomycota</taxon>
        <taxon>Pezizomycotina</taxon>
        <taxon>Sordariomycetes</taxon>
        <taxon>Xylariomycetidae</taxon>
        <taxon>Xylariales</taxon>
        <taxon>Xylariaceae</taxon>
        <taxon>Xylaria</taxon>
    </lineage>
</organism>
<reference evidence="2 3" key="1">
    <citation type="submission" date="2018-12" db="EMBL/GenBank/DDBJ databases">
        <title>Draft genome sequence of Xylaria grammica IHI A82.</title>
        <authorList>
            <person name="Buettner E."/>
            <person name="Kellner H."/>
        </authorList>
    </citation>
    <scope>NUCLEOTIDE SEQUENCE [LARGE SCALE GENOMIC DNA]</scope>
    <source>
        <strain evidence="2 3">IHI A82</strain>
    </source>
</reference>
<keyword evidence="3" id="KW-1185">Reference proteome</keyword>